<dbReference type="Proteomes" id="UP000254069">
    <property type="component" value="Unassembled WGS sequence"/>
</dbReference>
<name>A0A379ZMT1_9GAMM</name>
<reference evidence="3 4" key="1">
    <citation type="submission" date="2018-06" db="EMBL/GenBank/DDBJ databases">
        <authorList>
            <consortium name="Pathogen Informatics"/>
            <person name="Doyle S."/>
        </authorList>
    </citation>
    <scope>NUCLEOTIDE SEQUENCE [LARGE SCALE GENOMIC DNA]</scope>
    <source>
        <strain evidence="3 4">NCTC10738</strain>
    </source>
</reference>
<organism evidence="3 4">
    <name type="scientific">Shewanella algae</name>
    <dbReference type="NCBI Taxonomy" id="38313"/>
    <lineage>
        <taxon>Bacteria</taxon>
        <taxon>Pseudomonadati</taxon>
        <taxon>Pseudomonadota</taxon>
        <taxon>Gammaproteobacteria</taxon>
        <taxon>Alteromonadales</taxon>
        <taxon>Shewanellaceae</taxon>
        <taxon>Shewanella</taxon>
    </lineage>
</organism>
<evidence type="ECO:0000313" key="4">
    <source>
        <dbReference type="Proteomes" id="UP000254069"/>
    </source>
</evidence>
<proteinExistence type="predicted"/>
<dbReference type="RefSeq" id="WP_044733444.1">
    <property type="nucleotide sequence ID" value="NZ_AP024609.1"/>
</dbReference>
<reference evidence="2" key="2">
    <citation type="submission" date="2021-05" db="EMBL/GenBank/DDBJ databases">
        <title>Molecular characterization for Shewanella algae harboring chromosomal blaOXA-55-like strains isolated from clinical and environment sample.</title>
        <authorList>
            <person name="Ohama Y."/>
            <person name="Aoki K."/>
            <person name="Harada S."/>
            <person name="Moriya K."/>
            <person name="Ishii Y."/>
            <person name="Tateda K."/>
        </authorList>
    </citation>
    <scope>NUCLEOTIDE SEQUENCE</scope>
    <source>
        <strain evidence="2">TUM17379</strain>
    </source>
</reference>
<keyword evidence="4" id="KW-1185">Reference proteome</keyword>
<evidence type="ECO:0000313" key="3">
    <source>
        <dbReference type="EMBL" id="SUI64732.1"/>
    </source>
</evidence>
<dbReference type="EMBL" id="UGYO01000001">
    <property type="protein sequence ID" value="SUI64732.1"/>
    <property type="molecule type" value="Genomic_DNA"/>
</dbReference>
<evidence type="ECO:0000313" key="2">
    <source>
        <dbReference type="EMBL" id="BCV43043.1"/>
    </source>
</evidence>
<evidence type="ECO:0000256" key="1">
    <source>
        <dbReference type="SAM" id="MobiDB-lite"/>
    </source>
</evidence>
<accession>A0A3G4UHX6</accession>
<dbReference type="Proteomes" id="UP000825078">
    <property type="component" value="Chromosome"/>
</dbReference>
<feature type="compositionally biased region" description="Basic and acidic residues" evidence="1">
    <location>
        <begin position="40"/>
        <end position="55"/>
    </location>
</feature>
<accession>A0A379ZMT1</accession>
<feature type="region of interest" description="Disordered" evidence="1">
    <location>
        <begin position="1"/>
        <end position="140"/>
    </location>
</feature>
<protein>
    <submittedName>
        <fullName evidence="3">Uncharacterized protein</fullName>
    </submittedName>
</protein>
<gene>
    <name evidence="3" type="ORF">NCTC10738_01736</name>
    <name evidence="2" type="ORF">TUM17379_00610</name>
</gene>
<sequence>MQLVSHYPQVPIATSNPATDAARVESQQRPPVIPPQQPSKGHEERAFNPQHERTADSAQQQARLADRVQERQQQSGQQQQQQEQQQRQGSKPLQLNLVSKPALDRRDIRNRQLEAAAFPKPAIESSTERHPMPNEAPQFYRELGQRIDTFYHQRTEPLPDAGISALV</sequence>
<feature type="compositionally biased region" description="Basic and acidic residues" evidence="1">
    <location>
        <begin position="102"/>
        <end position="112"/>
    </location>
</feature>
<dbReference type="GeneID" id="93807113"/>
<dbReference type="AlphaFoldDB" id="A0A379ZMT1"/>
<feature type="compositionally biased region" description="Low complexity" evidence="1">
    <location>
        <begin position="71"/>
        <end position="90"/>
    </location>
</feature>
<dbReference type="EMBL" id="AP024613">
    <property type="protein sequence ID" value="BCV43043.1"/>
    <property type="molecule type" value="Genomic_DNA"/>
</dbReference>